<dbReference type="InterPro" id="IPR029069">
    <property type="entry name" value="HotDog_dom_sf"/>
</dbReference>
<protein>
    <submittedName>
        <fullName evidence="3">MaoC-like dehydratase</fullName>
    </submittedName>
</protein>
<evidence type="ECO:0000259" key="2">
    <source>
        <dbReference type="Pfam" id="PF01575"/>
    </source>
</evidence>
<dbReference type="RefSeq" id="WP_096406559.1">
    <property type="nucleotide sequence ID" value="NZ_AP017372.2"/>
</dbReference>
<keyword evidence="4" id="KW-1185">Reference proteome</keyword>
<organism evidence="3 4">
    <name type="scientific">Halorhodospira halochloris</name>
    <name type="common">Ectothiorhodospira halochloris</name>
    <dbReference type="NCBI Taxonomy" id="1052"/>
    <lineage>
        <taxon>Bacteria</taxon>
        <taxon>Pseudomonadati</taxon>
        <taxon>Pseudomonadota</taxon>
        <taxon>Gammaproteobacteria</taxon>
        <taxon>Chromatiales</taxon>
        <taxon>Ectothiorhodospiraceae</taxon>
        <taxon>Halorhodospira</taxon>
    </lineage>
</organism>
<gene>
    <name evidence="3" type="primary">phaJ</name>
    <name evidence="3" type="ORF">HH1059_24760</name>
</gene>
<dbReference type="SUPFAM" id="SSF54637">
    <property type="entry name" value="Thioesterase/thiol ester dehydrase-isomerase"/>
    <property type="match status" value="1"/>
</dbReference>
<dbReference type="KEGG" id="hhk:HH1059_24760"/>
<reference evidence="3" key="1">
    <citation type="submission" date="2016-02" db="EMBL/GenBank/DDBJ databases">
        <title>Halorhodospira halochloris DSM-1059 complete genome, version 2.</title>
        <authorList>
            <person name="Tsukatani Y."/>
        </authorList>
    </citation>
    <scope>NUCLEOTIDE SEQUENCE</scope>
    <source>
        <strain evidence="3">DSM 1059</strain>
    </source>
</reference>
<name>A0A0X8X6S2_HALHR</name>
<dbReference type="FunFam" id="3.10.129.10:FF:000042">
    <property type="entry name" value="MaoC domain protein dehydratase"/>
    <property type="match status" value="1"/>
</dbReference>
<dbReference type="EMBL" id="AP017372">
    <property type="protein sequence ID" value="BAU56551.1"/>
    <property type="molecule type" value="Genomic_DNA"/>
</dbReference>
<dbReference type="PANTHER" id="PTHR43437:SF3">
    <property type="entry name" value="HYDROXYACYL-THIOESTER DEHYDRATASE TYPE 2, MITOCHONDRIAL"/>
    <property type="match status" value="1"/>
</dbReference>
<dbReference type="InterPro" id="IPR002539">
    <property type="entry name" value="MaoC-like_dom"/>
</dbReference>
<accession>A0A0X8X6S2</accession>
<dbReference type="GO" id="GO:0006633">
    <property type="term" value="P:fatty acid biosynthetic process"/>
    <property type="evidence" value="ECO:0007669"/>
    <property type="project" value="TreeGrafter"/>
</dbReference>
<dbReference type="Gene3D" id="3.10.129.10">
    <property type="entry name" value="Hotdog Thioesterase"/>
    <property type="match status" value="1"/>
</dbReference>
<sequence>MPHELQGYCIEDLEPGMTASYTRTVTEADLVLFAGLSGDNNPVHINEEFASTTFAKGRIAHGIFLGGLISCVLGTRMPGPGAIYLGQELRFRAPVRIGDTVKAQACVEEIDEGSRQVVLDTTCYVRNRVVVTGQARVLVGSREDD</sequence>
<dbReference type="Pfam" id="PF01575">
    <property type="entry name" value="MaoC_dehydratas"/>
    <property type="match status" value="1"/>
</dbReference>
<dbReference type="Proteomes" id="UP000218890">
    <property type="component" value="Chromosome"/>
</dbReference>
<dbReference type="AlphaFoldDB" id="A0A0X8X6S2"/>
<proteinExistence type="predicted"/>
<dbReference type="PANTHER" id="PTHR43437">
    <property type="entry name" value="HYDROXYACYL-THIOESTER DEHYDRATASE TYPE 2, MITOCHONDRIAL-RELATED"/>
    <property type="match status" value="1"/>
</dbReference>
<evidence type="ECO:0000256" key="1">
    <source>
        <dbReference type="ARBA" id="ARBA00023239"/>
    </source>
</evidence>
<evidence type="ECO:0000313" key="4">
    <source>
        <dbReference type="Proteomes" id="UP000218890"/>
    </source>
</evidence>
<dbReference type="OrthoDB" id="9774179at2"/>
<dbReference type="CDD" id="cd03449">
    <property type="entry name" value="R_hydratase"/>
    <property type="match status" value="1"/>
</dbReference>
<dbReference type="InterPro" id="IPR050965">
    <property type="entry name" value="UPF0336/Enoyl-CoA_hydratase"/>
</dbReference>
<evidence type="ECO:0000313" key="3">
    <source>
        <dbReference type="EMBL" id="BAU56551.1"/>
    </source>
</evidence>
<keyword evidence="1" id="KW-0456">Lyase</keyword>
<feature type="domain" description="MaoC-like" evidence="2">
    <location>
        <begin position="19"/>
        <end position="121"/>
    </location>
</feature>
<dbReference type="GO" id="GO:0019171">
    <property type="term" value="F:(3R)-hydroxyacyl-[acyl-carrier-protein] dehydratase activity"/>
    <property type="evidence" value="ECO:0007669"/>
    <property type="project" value="TreeGrafter"/>
</dbReference>